<evidence type="ECO:0000256" key="3">
    <source>
        <dbReference type="ARBA" id="ARBA00023096"/>
    </source>
</evidence>
<feature type="binding site" evidence="4">
    <location>
        <position position="50"/>
    </location>
    <ligand>
        <name>1-deoxy-D-xylulose 5-phosphate</name>
        <dbReference type="ChEBI" id="CHEBI:57792"/>
    </ligand>
</feature>
<dbReference type="Proteomes" id="UP000280417">
    <property type="component" value="Unassembled WGS sequence"/>
</dbReference>
<dbReference type="CDD" id="cd00003">
    <property type="entry name" value="PNPsynthase"/>
    <property type="match status" value="1"/>
</dbReference>
<feature type="active site" description="Proton donor" evidence="4">
    <location>
        <position position="191"/>
    </location>
</feature>
<feature type="binding site" evidence="4">
    <location>
        <position position="7"/>
    </location>
    <ligand>
        <name>3-amino-2-oxopropyl phosphate</name>
        <dbReference type="ChEBI" id="CHEBI:57279"/>
    </ligand>
</feature>
<comment type="catalytic activity">
    <reaction evidence="4">
        <text>3-amino-2-oxopropyl phosphate + 1-deoxy-D-xylulose 5-phosphate = pyridoxine 5'-phosphate + phosphate + 2 H2O + H(+)</text>
        <dbReference type="Rhea" id="RHEA:15265"/>
        <dbReference type="ChEBI" id="CHEBI:15377"/>
        <dbReference type="ChEBI" id="CHEBI:15378"/>
        <dbReference type="ChEBI" id="CHEBI:43474"/>
        <dbReference type="ChEBI" id="CHEBI:57279"/>
        <dbReference type="ChEBI" id="CHEBI:57792"/>
        <dbReference type="ChEBI" id="CHEBI:58589"/>
        <dbReference type="EC" id="2.6.99.2"/>
    </reaction>
</comment>
<dbReference type="EC" id="2.6.99.2" evidence="4 5"/>
<feature type="active site" description="Proton acceptor" evidence="4">
    <location>
        <position position="43"/>
    </location>
</feature>
<dbReference type="AlphaFoldDB" id="A0A662DG28"/>
<accession>A0A662DG28</accession>
<comment type="similarity">
    <text evidence="4">Belongs to the PNP synthase family.</text>
</comment>
<dbReference type="EMBL" id="QMQA01000031">
    <property type="protein sequence ID" value="RLE14740.1"/>
    <property type="molecule type" value="Genomic_DNA"/>
</dbReference>
<dbReference type="PANTHER" id="PTHR30456">
    <property type="entry name" value="PYRIDOXINE 5'-PHOSPHATE SYNTHASE"/>
    <property type="match status" value="1"/>
</dbReference>
<feature type="binding site" evidence="4">
    <location>
        <position position="100"/>
    </location>
    <ligand>
        <name>1-deoxy-D-xylulose 5-phosphate</name>
        <dbReference type="ChEBI" id="CHEBI:57792"/>
    </ligand>
</feature>
<name>A0A662DG28_UNCAE</name>
<dbReference type="UniPathway" id="UPA00244">
    <property type="reaction ID" value="UER00313"/>
</dbReference>
<evidence type="ECO:0000256" key="4">
    <source>
        <dbReference type="HAMAP-Rule" id="MF_00279"/>
    </source>
</evidence>
<dbReference type="InterPro" id="IPR004569">
    <property type="entry name" value="PyrdxlP_synth_PdxJ"/>
</dbReference>
<dbReference type="Gene3D" id="3.20.20.70">
    <property type="entry name" value="Aldolase class I"/>
    <property type="match status" value="1"/>
</dbReference>
<dbReference type="NCBIfam" id="TIGR00559">
    <property type="entry name" value="pdxJ"/>
    <property type="match status" value="1"/>
</dbReference>
<protein>
    <recommendedName>
        <fullName evidence="4 5">Pyridoxine 5'-phosphate synthase</fullName>
        <shortName evidence="4">PNP synthase</shortName>
        <ecNumber evidence="4 5">2.6.99.2</ecNumber>
    </recommendedName>
</protein>
<dbReference type="HAMAP" id="MF_00279">
    <property type="entry name" value="PdxJ"/>
    <property type="match status" value="1"/>
</dbReference>
<comment type="caution">
    <text evidence="6">The sequence shown here is derived from an EMBL/GenBank/DDBJ whole genome shotgun (WGS) entry which is preliminary data.</text>
</comment>
<feature type="binding site" evidence="4">
    <location>
        <position position="18"/>
    </location>
    <ligand>
        <name>3-amino-2-oxopropyl phosphate</name>
        <dbReference type="ChEBI" id="CHEBI:57279"/>
    </ligand>
</feature>
<comment type="subcellular location">
    <subcellularLocation>
        <location evidence="4">Cytoplasm</location>
    </subcellularLocation>
</comment>
<dbReference type="GO" id="GO:0005829">
    <property type="term" value="C:cytosol"/>
    <property type="evidence" value="ECO:0007669"/>
    <property type="project" value="TreeGrafter"/>
</dbReference>
<evidence type="ECO:0000256" key="1">
    <source>
        <dbReference type="ARBA" id="ARBA00022490"/>
    </source>
</evidence>
<dbReference type="GO" id="GO:0008615">
    <property type="term" value="P:pyridoxine biosynthetic process"/>
    <property type="evidence" value="ECO:0007669"/>
    <property type="project" value="UniProtKB-UniRule"/>
</dbReference>
<dbReference type="GO" id="GO:0033856">
    <property type="term" value="F:pyridoxine 5'-phosphate synthase activity"/>
    <property type="evidence" value="ECO:0007669"/>
    <property type="project" value="UniProtKB-UniRule"/>
</dbReference>
<feature type="binding site" evidence="4">
    <location>
        <position position="192"/>
    </location>
    <ligand>
        <name>3-amino-2-oxopropyl phosphate</name>
        <dbReference type="ChEBI" id="CHEBI:57279"/>
    </ligand>
</feature>
<comment type="pathway">
    <text evidence="4">Cofactor biosynthesis; pyridoxine 5'-phosphate biosynthesis; pyridoxine 5'-phosphate from D-erythrose 4-phosphate: step 5/5.</text>
</comment>
<proteinExistence type="inferred from homology"/>
<dbReference type="PANTHER" id="PTHR30456:SF0">
    <property type="entry name" value="PYRIDOXINE 5'-PHOSPHATE SYNTHASE"/>
    <property type="match status" value="1"/>
</dbReference>
<dbReference type="InterPro" id="IPR013785">
    <property type="entry name" value="Aldolase_TIM"/>
</dbReference>
<keyword evidence="3 4" id="KW-0664">Pyridoxine biosynthesis</keyword>
<evidence type="ECO:0000313" key="7">
    <source>
        <dbReference type="Proteomes" id="UP000280417"/>
    </source>
</evidence>
<feature type="site" description="Transition state stabilizer" evidence="4">
    <location>
        <position position="151"/>
    </location>
</feature>
<keyword evidence="2 4" id="KW-0808">Transferase</keyword>
<feature type="binding site" evidence="4">
    <location>
        <begin position="213"/>
        <end position="214"/>
    </location>
    <ligand>
        <name>3-amino-2-oxopropyl phosphate</name>
        <dbReference type="ChEBI" id="CHEBI:57279"/>
    </ligand>
</feature>
<evidence type="ECO:0000256" key="5">
    <source>
        <dbReference type="NCBIfam" id="TIGR00559"/>
    </source>
</evidence>
<feature type="binding site" evidence="4">
    <location>
        <position position="45"/>
    </location>
    <ligand>
        <name>1-deoxy-D-xylulose 5-phosphate</name>
        <dbReference type="ChEBI" id="CHEBI:57792"/>
    </ligand>
</feature>
<evidence type="ECO:0000313" key="6">
    <source>
        <dbReference type="EMBL" id="RLE14740.1"/>
    </source>
</evidence>
<reference evidence="6 7" key="1">
    <citation type="submission" date="2018-06" db="EMBL/GenBank/DDBJ databases">
        <title>Extensive metabolic versatility and redundancy in microbially diverse, dynamic hydrothermal sediments.</title>
        <authorList>
            <person name="Dombrowski N."/>
            <person name="Teske A."/>
            <person name="Baker B.J."/>
        </authorList>
    </citation>
    <scope>NUCLEOTIDE SEQUENCE [LARGE SCALE GENOMIC DNA]</scope>
    <source>
        <strain evidence="6">B3_G15</strain>
    </source>
</reference>
<dbReference type="Pfam" id="PF03740">
    <property type="entry name" value="PdxJ"/>
    <property type="match status" value="1"/>
</dbReference>
<organism evidence="6 7">
    <name type="scientific">Aerophobetes bacterium</name>
    <dbReference type="NCBI Taxonomy" id="2030807"/>
    <lineage>
        <taxon>Bacteria</taxon>
        <taxon>Candidatus Aerophobota</taxon>
    </lineage>
</organism>
<comment type="function">
    <text evidence="4">Catalyzes the complicated ring closure reaction between the two acyclic compounds 1-deoxy-D-xylulose-5-phosphate (DXP) and 3-amino-2-oxopropyl phosphate (1-amino-acetone-3-phosphate or AAP) to form pyridoxine 5'-phosphate (PNP) and inorganic phosphate.</text>
</comment>
<comment type="subunit">
    <text evidence="4">Homooctamer; tetramer of dimers.</text>
</comment>
<sequence>MLKLSVNVDHIATLREARKSTYPDPVAAAILAELAGASGITVHLREDRRHIKERDVEILRQTVTTKLNLEMGLSESVVKFALKVRPDMATIVPERPGEITTEGGLDLSRSGERLSEVISLLHEAGIMVSLFINPAPNSVRKAHRLNADFVEIHTGLYAEAKSIQEASEEVEKIAGAAMLAKKLELGVNAGHGLNYENVREVALIQEIDELSIGYAIIARASLVGMKEAVQEMLKLMQR</sequence>
<dbReference type="NCBIfam" id="NF003627">
    <property type="entry name" value="PRK05265.1-5"/>
    <property type="match status" value="1"/>
</dbReference>
<gene>
    <name evidence="4" type="primary">pdxJ</name>
    <name evidence="6" type="ORF">DRJ04_01825</name>
</gene>
<feature type="active site" description="Proton acceptor" evidence="4">
    <location>
        <position position="70"/>
    </location>
</feature>
<dbReference type="InterPro" id="IPR036130">
    <property type="entry name" value="Pyridoxine-5'_phos_synth"/>
</dbReference>
<dbReference type="SUPFAM" id="SSF63892">
    <property type="entry name" value="Pyridoxine 5'-phosphate synthase"/>
    <property type="match status" value="1"/>
</dbReference>
<feature type="binding site" evidence="4">
    <location>
        <begin position="9"/>
        <end position="10"/>
    </location>
    <ligand>
        <name>1-deoxy-D-xylulose 5-phosphate</name>
        <dbReference type="ChEBI" id="CHEBI:57792"/>
    </ligand>
</feature>
<dbReference type="NCBIfam" id="NF003625">
    <property type="entry name" value="PRK05265.1-3"/>
    <property type="match status" value="1"/>
</dbReference>
<evidence type="ECO:0000256" key="2">
    <source>
        <dbReference type="ARBA" id="ARBA00022679"/>
    </source>
</evidence>
<keyword evidence="1 4" id="KW-0963">Cytoplasm</keyword>